<evidence type="ECO:0000256" key="4">
    <source>
        <dbReference type="ARBA" id="ARBA00023204"/>
    </source>
</evidence>
<dbReference type="InterPro" id="IPR043502">
    <property type="entry name" value="DNA/RNA_pol_sf"/>
</dbReference>
<dbReference type="InterPro" id="IPR025188">
    <property type="entry name" value="DUF4113"/>
</dbReference>
<dbReference type="PROSITE" id="PS50173">
    <property type="entry name" value="UMUC"/>
    <property type="match status" value="1"/>
</dbReference>
<keyword evidence="5" id="KW-0742">SOS response</keyword>
<evidence type="ECO:0000256" key="1">
    <source>
        <dbReference type="ARBA" id="ARBA00010945"/>
    </source>
</evidence>
<dbReference type="Gene3D" id="1.10.150.20">
    <property type="entry name" value="5' to 3' exonuclease, C-terminal subdomain"/>
    <property type="match status" value="1"/>
</dbReference>
<dbReference type="Proteomes" id="UP001597393">
    <property type="component" value="Unassembled WGS sequence"/>
</dbReference>
<dbReference type="InterPro" id="IPR050116">
    <property type="entry name" value="DNA_polymerase-Y"/>
</dbReference>
<evidence type="ECO:0000256" key="2">
    <source>
        <dbReference type="ARBA" id="ARBA00022763"/>
    </source>
</evidence>
<evidence type="ECO:0000259" key="6">
    <source>
        <dbReference type="PROSITE" id="PS50173"/>
    </source>
</evidence>
<dbReference type="PANTHER" id="PTHR11076">
    <property type="entry name" value="DNA REPAIR POLYMERASE UMUC / TRANSFERASE FAMILY MEMBER"/>
    <property type="match status" value="1"/>
</dbReference>
<name>A0ABW5NJD1_9SPHI</name>
<gene>
    <name evidence="7" type="ORF">ACFSQ3_08700</name>
</gene>
<keyword evidence="8" id="KW-1185">Reference proteome</keyword>
<dbReference type="CDD" id="cd01700">
    <property type="entry name" value="PolY_Pol_V_umuC"/>
    <property type="match status" value="1"/>
</dbReference>
<evidence type="ECO:0000256" key="3">
    <source>
        <dbReference type="ARBA" id="ARBA00023199"/>
    </source>
</evidence>
<dbReference type="Gene3D" id="3.40.1170.60">
    <property type="match status" value="1"/>
</dbReference>
<dbReference type="InterPro" id="IPR017961">
    <property type="entry name" value="DNA_pol_Y-fam_little_finger"/>
</dbReference>
<dbReference type="Pfam" id="PF11799">
    <property type="entry name" value="IMS_C"/>
    <property type="match status" value="1"/>
</dbReference>
<organism evidence="7 8">
    <name type="scientific">Sphingobacterium corticis</name>
    <dbReference type="NCBI Taxonomy" id="1812823"/>
    <lineage>
        <taxon>Bacteria</taxon>
        <taxon>Pseudomonadati</taxon>
        <taxon>Bacteroidota</taxon>
        <taxon>Sphingobacteriia</taxon>
        <taxon>Sphingobacteriales</taxon>
        <taxon>Sphingobacteriaceae</taxon>
        <taxon>Sphingobacterium</taxon>
    </lineage>
</organism>
<accession>A0ABW5NJD1</accession>
<reference evidence="8" key="1">
    <citation type="journal article" date="2019" name="Int. J. Syst. Evol. Microbiol.">
        <title>The Global Catalogue of Microorganisms (GCM) 10K type strain sequencing project: providing services to taxonomists for standard genome sequencing and annotation.</title>
        <authorList>
            <consortium name="The Broad Institute Genomics Platform"/>
            <consortium name="The Broad Institute Genome Sequencing Center for Infectious Disease"/>
            <person name="Wu L."/>
            <person name="Ma J."/>
        </authorList>
    </citation>
    <scope>NUCLEOTIDE SEQUENCE [LARGE SCALE GENOMIC DNA]</scope>
    <source>
        <strain evidence="8">KCTC 42248</strain>
    </source>
</reference>
<sequence length="426" mass="48286">MYCQKDYRKGGIAVFALCDCNNFYASAERLFRPSLKGLPIVVLSNNDGCVIARSEEAKAAGIRMGDPEFLIRDLLKKFDIQVFSSNYVLYGDLSERVMSNLARWYPMVIPYSIDESFAWAGGIDNLGDYTKRVREEVIRNTGIPVSIGAAPTKTLAKVANKIAKKNSGTCVLSTPEDITKAVENFPIDDLWGIGRQYYQKLQAMKIETVGQLRDLPEGWFKQHMTVQGQRLWNELWGRPMLSLGDPPPKAKGLSVTRSFSGYIENPDILCEAVTTYASRLAEKLRTEKMCCQFLEVFLLTNKHREDHPQHYPRHTHRLAIASNNTLHIVAAATKVARMLFQYGIKYRKAGVLATALVPESEVQFNLFQKHDEKADKLSSVLDHLNMAYGRGTIRIASEGYKKEWRLKHEFLSGGYTTRWDEIIKVS</sequence>
<feature type="domain" description="UmuC" evidence="6">
    <location>
        <begin position="15"/>
        <end position="194"/>
    </location>
</feature>
<dbReference type="RefSeq" id="WP_380869159.1">
    <property type="nucleotide sequence ID" value="NZ_JBHUMA010000006.1"/>
</dbReference>
<keyword evidence="2" id="KW-0227">DNA damage</keyword>
<proteinExistence type="inferred from homology"/>
<dbReference type="InterPro" id="IPR001126">
    <property type="entry name" value="UmuC"/>
</dbReference>
<dbReference type="InterPro" id="IPR043128">
    <property type="entry name" value="Rev_trsase/Diguanyl_cyclase"/>
</dbReference>
<keyword evidence="3" id="KW-0741">SOS mutagenesis</keyword>
<dbReference type="EMBL" id="JBHUMA010000006">
    <property type="protein sequence ID" value="MFD2599030.1"/>
    <property type="molecule type" value="Genomic_DNA"/>
</dbReference>
<evidence type="ECO:0000256" key="5">
    <source>
        <dbReference type="ARBA" id="ARBA00023236"/>
    </source>
</evidence>
<dbReference type="SUPFAM" id="SSF56672">
    <property type="entry name" value="DNA/RNA polymerases"/>
    <property type="match status" value="1"/>
</dbReference>
<keyword evidence="4" id="KW-0234">DNA repair</keyword>
<evidence type="ECO:0000313" key="7">
    <source>
        <dbReference type="EMBL" id="MFD2599030.1"/>
    </source>
</evidence>
<comment type="similarity">
    <text evidence="1">Belongs to the DNA polymerase type-Y family.</text>
</comment>
<protein>
    <submittedName>
        <fullName evidence="7">Y-family DNA polymerase</fullName>
    </submittedName>
</protein>
<evidence type="ECO:0000313" key="8">
    <source>
        <dbReference type="Proteomes" id="UP001597393"/>
    </source>
</evidence>
<comment type="caution">
    <text evidence="7">The sequence shown here is derived from an EMBL/GenBank/DDBJ whole genome shotgun (WGS) entry which is preliminary data.</text>
</comment>
<dbReference type="Pfam" id="PF00817">
    <property type="entry name" value="IMS"/>
    <property type="match status" value="1"/>
</dbReference>
<dbReference type="PANTHER" id="PTHR11076:SF34">
    <property type="entry name" value="PROTEIN UMUC"/>
    <property type="match status" value="1"/>
</dbReference>
<dbReference type="Pfam" id="PF13438">
    <property type="entry name" value="DUF4113"/>
    <property type="match status" value="1"/>
</dbReference>
<dbReference type="Gene3D" id="3.30.70.270">
    <property type="match status" value="1"/>
</dbReference>